<keyword evidence="2" id="KW-1133">Transmembrane helix</keyword>
<protein>
    <submittedName>
        <fullName evidence="3">Uncharacterized protein</fullName>
    </submittedName>
</protein>
<dbReference type="RefSeq" id="WP_133853702.1">
    <property type="nucleotide sequence ID" value="NZ_SNXZ01000008.1"/>
</dbReference>
<evidence type="ECO:0000313" key="4">
    <source>
        <dbReference type="Proteomes" id="UP000295444"/>
    </source>
</evidence>
<keyword evidence="2" id="KW-0812">Transmembrane</keyword>
<keyword evidence="4" id="KW-1185">Reference proteome</keyword>
<evidence type="ECO:0000256" key="1">
    <source>
        <dbReference type="SAM" id="MobiDB-lite"/>
    </source>
</evidence>
<dbReference type="EMBL" id="SNXZ01000008">
    <property type="protein sequence ID" value="TDP92168.1"/>
    <property type="molecule type" value="Genomic_DNA"/>
</dbReference>
<dbReference type="Proteomes" id="UP000295444">
    <property type="component" value="Unassembled WGS sequence"/>
</dbReference>
<dbReference type="OrthoDB" id="3699918at2"/>
<dbReference type="AlphaFoldDB" id="A0A4V3CXZ8"/>
<dbReference type="SUPFAM" id="SSF81995">
    <property type="entry name" value="beta-sandwich domain of Sec23/24"/>
    <property type="match status" value="1"/>
</dbReference>
<organism evidence="3 4">
    <name type="scientific">Labedaea rhizosphaerae</name>
    <dbReference type="NCBI Taxonomy" id="598644"/>
    <lineage>
        <taxon>Bacteria</taxon>
        <taxon>Bacillati</taxon>
        <taxon>Actinomycetota</taxon>
        <taxon>Actinomycetes</taxon>
        <taxon>Pseudonocardiales</taxon>
        <taxon>Pseudonocardiaceae</taxon>
        <taxon>Labedaea</taxon>
    </lineage>
</organism>
<evidence type="ECO:0000256" key="2">
    <source>
        <dbReference type="SAM" id="Phobius"/>
    </source>
</evidence>
<feature type="region of interest" description="Disordered" evidence="1">
    <location>
        <begin position="1"/>
        <end position="58"/>
    </location>
</feature>
<name>A0A4V3CXZ8_LABRH</name>
<accession>A0A4V3CXZ8</accession>
<feature type="transmembrane region" description="Helical" evidence="2">
    <location>
        <begin position="63"/>
        <end position="84"/>
    </location>
</feature>
<keyword evidence="2" id="KW-0472">Membrane</keyword>
<proteinExistence type="predicted"/>
<gene>
    <name evidence="3" type="ORF">EV186_108381</name>
</gene>
<reference evidence="3 4" key="1">
    <citation type="submission" date="2019-03" db="EMBL/GenBank/DDBJ databases">
        <title>Genomic Encyclopedia of Type Strains, Phase IV (KMG-IV): sequencing the most valuable type-strain genomes for metagenomic binning, comparative biology and taxonomic classification.</title>
        <authorList>
            <person name="Goeker M."/>
        </authorList>
    </citation>
    <scope>NUCLEOTIDE SEQUENCE [LARGE SCALE GENOMIC DNA]</scope>
    <source>
        <strain evidence="3 4">DSM 45361</strain>
    </source>
</reference>
<feature type="compositionally biased region" description="Pro residues" evidence="1">
    <location>
        <begin position="1"/>
        <end position="11"/>
    </location>
</feature>
<feature type="compositionally biased region" description="Low complexity" evidence="1">
    <location>
        <begin position="12"/>
        <end position="27"/>
    </location>
</feature>
<evidence type="ECO:0000313" key="3">
    <source>
        <dbReference type="EMBL" id="TDP92168.1"/>
    </source>
</evidence>
<feature type="region of interest" description="Disordered" evidence="1">
    <location>
        <begin position="93"/>
        <end position="140"/>
    </location>
</feature>
<comment type="caution">
    <text evidence="3">The sequence shown here is derived from an EMBL/GenBank/DDBJ whole genome shotgun (WGS) entry which is preliminary data.</text>
</comment>
<feature type="compositionally biased region" description="Low complexity" evidence="1">
    <location>
        <begin position="97"/>
        <end position="128"/>
    </location>
</feature>
<sequence>MTYPPNQPPQQPWGQQPDPYSGGFQQPQPGPQTGPQPTSAYQGFGAFGGGGGPQPPKRNTSTIAAIVVGVLIVLGGGGAAVYFLTKGDDDNGGSANGGTTTTHVTTTTTTSTTTTDDTFTTTETSDSTVAPDGTSPDSVRDDYIRAYESKSFTTVVTHACKDYISKYGTDTSDVEQQIAPYTIHGTPVGEPDVTGDSALAKITLEFAKGSGTPQTKSIKVKAVLEDDSWKFCGEAAG</sequence>